<comment type="cofactor">
    <cofactor evidence="1">
        <name>Mg(2+)</name>
        <dbReference type="ChEBI" id="CHEBI:18420"/>
    </cofactor>
</comment>
<protein>
    <recommendedName>
        <fullName evidence="5">ditrans,polycis-polyprenyl diphosphate synthase [(2E,6E)-farnesyldiphosphate specific]</fullName>
        <ecNumber evidence="5">2.5.1.87</ecNumber>
    </recommendedName>
</protein>
<evidence type="ECO:0000256" key="4">
    <source>
        <dbReference type="ARBA" id="ARBA00005432"/>
    </source>
</evidence>
<dbReference type="GO" id="GO:0045547">
    <property type="term" value="F:ditrans,polycis-polyprenyl diphosphate synthase [(2E,6E)-farnesyl diphosphate specific] activity"/>
    <property type="evidence" value="ECO:0007669"/>
    <property type="project" value="UniProtKB-EC"/>
</dbReference>
<feature type="transmembrane region" description="Helical" evidence="13">
    <location>
        <begin position="60"/>
        <end position="78"/>
    </location>
</feature>
<evidence type="ECO:0000313" key="15">
    <source>
        <dbReference type="Proteomes" id="UP001320420"/>
    </source>
</evidence>
<evidence type="ECO:0000313" key="14">
    <source>
        <dbReference type="EMBL" id="KAK7755266.1"/>
    </source>
</evidence>
<keyword evidence="15" id="KW-1185">Reference proteome</keyword>
<keyword evidence="8" id="KW-0256">Endoplasmic reticulum</keyword>
<keyword evidence="6" id="KW-0808">Transferase</keyword>
<dbReference type="Gene3D" id="3.40.1180.10">
    <property type="entry name" value="Decaprenyl diphosphate synthase-like"/>
    <property type="match status" value="1"/>
</dbReference>
<dbReference type="EMBL" id="JAKJXP020000014">
    <property type="protein sequence ID" value="KAK7755266.1"/>
    <property type="molecule type" value="Genomic_DNA"/>
</dbReference>
<evidence type="ECO:0000256" key="7">
    <source>
        <dbReference type="ARBA" id="ARBA00022692"/>
    </source>
</evidence>
<dbReference type="GO" id="GO:0005789">
    <property type="term" value="C:endoplasmic reticulum membrane"/>
    <property type="evidence" value="ECO:0007669"/>
    <property type="project" value="UniProtKB-SubCell"/>
</dbReference>
<proteinExistence type="inferred from homology"/>
<evidence type="ECO:0000256" key="3">
    <source>
        <dbReference type="ARBA" id="ARBA00004922"/>
    </source>
</evidence>
<keyword evidence="11 13" id="KW-0472">Membrane</keyword>
<evidence type="ECO:0000256" key="12">
    <source>
        <dbReference type="ARBA" id="ARBA00047353"/>
    </source>
</evidence>
<evidence type="ECO:0000256" key="13">
    <source>
        <dbReference type="SAM" id="Phobius"/>
    </source>
</evidence>
<sequence>MSLNYKDKTVYREDVKSGYKSLNAERREYMIQTYVRPDERPNRRAAKSHLGIRKFLRAQLYAFLYVFVHAIFSVYIRIRVAYRAVYNRILSILNYHHNTPDYVRRDVSNLPRLPQHLSVILTLEDGGRAGDALEKLVSETAEIAAWCVSAGIHHFSVYERTGALKRYMPQTHRAISHKLKSWFGNHHAPAVSLHARGAEPVQPLNRQAALNVLLISAEDGREAMVDLTKVFAHMAQRDKISTTDITMDLIDNELGEAVMPEPDLLLSFEPYVDLQGYPPWPIRLTEIFSSPDNQGVNYQVFLRGLRKYSEATFKLGK</sequence>
<dbReference type="InterPro" id="IPR038887">
    <property type="entry name" value="Nus1/NgBR"/>
</dbReference>
<accession>A0AAN9UX97</accession>
<gene>
    <name evidence="14" type="ORF">SLS62_002771</name>
</gene>
<organism evidence="14 15">
    <name type="scientific">Diatrype stigma</name>
    <dbReference type="NCBI Taxonomy" id="117547"/>
    <lineage>
        <taxon>Eukaryota</taxon>
        <taxon>Fungi</taxon>
        <taxon>Dikarya</taxon>
        <taxon>Ascomycota</taxon>
        <taxon>Pezizomycotina</taxon>
        <taxon>Sordariomycetes</taxon>
        <taxon>Xylariomycetidae</taxon>
        <taxon>Xylariales</taxon>
        <taxon>Diatrypaceae</taxon>
        <taxon>Diatrype</taxon>
    </lineage>
</organism>
<keyword evidence="7 13" id="KW-0812">Transmembrane</keyword>
<comment type="similarity">
    <text evidence="4">Belongs to the UPP synthase family.</text>
</comment>
<comment type="subcellular location">
    <subcellularLocation>
        <location evidence="2">Endoplasmic reticulum membrane</location>
    </subcellularLocation>
</comment>
<dbReference type="PANTHER" id="PTHR21528">
    <property type="entry name" value="DEHYDRODOLICHYL DIPHOSPHATE SYNTHASE COMPLEX SUBUNIT NUS1"/>
    <property type="match status" value="1"/>
</dbReference>
<dbReference type="Proteomes" id="UP001320420">
    <property type="component" value="Unassembled WGS sequence"/>
</dbReference>
<evidence type="ECO:0000256" key="9">
    <source>
        <dbReference type="ARBA" id="ARBA00022842"/>
    </source>
</evidence>
<evidence type="ECO:0000256" key="5">
    <source>
        <dbReference type="ARBA" id="ARBA00012596"/>
    </source>
</evidence>
<dbReference type="PANTHER" id="PTHR21528:SF0">
    <property type="entry name" value="DEHYDRODOLICHYL DIPHOSPHATE SYNTHASE COMPLEX SUBUNIT NUS1"/>
    <property type="match status" value="1"/>
</dbReference>
<evidence type="ECO:0000256" key="1">
    <source>
        <dbReference type="ARBA" id="ARBA00001946"/>
    </source>
</evidence>
<evidence type="ECO:0000256" key="8">
    <source>
        <dbReference type="ARBA" id="ARBA00022824"/>
    </source>
</evidence>
<comment type="pathway">
    <text evidence="3">Protein modification; protein glycosylation.</text>
</comment>
<evidence type="ECO:0000256" key="6">
    <source>
        <dbReference type="ARBA" id="ARBA00022679"/>
    </source>
</evidence>
<comment type="caution">
    <text evidence="14">The sequence shown here is derived from an EMBL/GenBank/DDBJ whole genome shotgun (WGS) entry which is preliminary data.</text>
</comment>
<evidence type="ECO:0000256" key="2">
    <source>
        <dbReference type="ARBA" id="ARBA00004586"/>
    </source>
</evidence>
<dbReference type="AlphaFoldDB" id="A0AAN9UX97"/>
<comment type="catalytic activity">
    <reaction evidence="12">
        <text>n isopentenyl diphosphate + (2E,6E)-farnesyl diphosphate = a di-trans,poly-cis-polyprenyl diphosphate + n diphosphate</text>
        <dbReference type="Rhea" id="RHEA:53008"/>
        <dbReference type="Rhea" id="RHEA-COMP:19494"/>
        <dbReference type="ChEBI" id="CHEBI:33019"/>
        <dbReference type="ChEBI" id="CHEBI:128769"/>
        <dbReference type="ChEBI" id="CHEBI:136960"/>
        <dbReference type="ChEBI" id="CHEBI:175763"/>
        <dbReference type="EC" id="2.5.1.87"/>
    </reaction>
</comment>
<reference evidence="14 15" key="1">
    <citation type="submission" date="2024-02" db="EMBL/GenBank/DDBJ databases">
        <title>De novo assembly and annotation of 12 fungi associated with fruit tree decline syndrome in Ontario, Canada.</title>
        <authorList>
            <person name="Sulman M."/>
            <person name="Ellouze W."/>
            <person name="Ilyukhin E."/>
        </authorList>
    </citation>
    <scope>NUCLEOTIDE SEQUENCE [LARGE SCALE GENOMIC DNA]</scope>
    <source>
        <strain evidence="14 15">M11/M66-122</strain>
    </source>
</reference>
<dbReference type="InterPro" id="IPR036424">
    <property type="entry name" value="UPP_synth-like_sf"/>
</dbReference>
<dbReference type="GO" id="GO:1904423">
    <property type="term" value="C:dehydrodolichyl diphosphate synthase complex"/>
    <property type="evidence" value="ECO:0007669"/>
    <property type="project" value="InterPro"/>
</dbReference>
<name>A0AAN9UX97_9PEZI</name>
<evidence type="ECO:0000256" key="10">
    <source>
        <dbReference type="ARBA" id="ARBA00022989"/>
    </source>
</evidence>
<dbReference type="SUPFAM" id="SSF64005">
    <property type="entry name" value="Undecaprenyl diphosphate synthase"/>
    <property type="match status" value="1"/>
</dbReference>
<dbReference type="EC" id="2.5.1.87" evidence="5"/>
<keyword evidence="10 13" id="KW-1133">Transmembrane helix</keyword>
<evidence type="ECO:0000256" key="11">
    <source>
        <dbReference type="ARBA" id="ARBA00023136"/>
    </source>
</evidence>
<keyword evidence="9" id="KW-0460">Magnesium</keyword>